<dbReference type="Gene3D" id="1.20.1270.240">
    <property type="match status" value="1"/>
</dbReference>
<dbReference type="Pfam" id="PF03881">
    <property type="entry name" value="Fructosamin_kin"/>
    <property type="match status" value="1"/>
</dbReference>
<organism evidence="2 3">
    <name type="scientific">Gordonia sesuvii</name>
    <dbReference type="NCBI Taxonomy" id="3116777"/>
    <lineage>
        <taxon>Bacteria</taxon>
        <taxon>Bacillati</taxon>
        <taxon>Actinomycetota</taxon>
        <taxon>Actinomycetes</taxon>
        <taxon>Mycobacteriales</taxon>
        <taxon>Gordoniaceae</taxon>
        <taxon>Gordonia</taxon>
    </lineage>
</organism>
<keyword evidence="1" id="KW-0808">Transferase</keyword>
<dbReference type="SUPFAM" id="SSF56112">
    <property type="entry name" value="Protein kinase-like (PK-like)"/>
    <property type="match status" value="1"/>
</dbReference>
<evidence type="ECO:0000313" key="2">
    <source>
        <dbReference type="EMBL" id="MEE3852852.1"/>
    </source>
</evidence>
<keyword evidence="3" id="KW-1185">Reference proteome</keyword>
<dbReference type="GO" id="GO:0016301">
    <property type="term" value="F:kinase activity"/>
    <property type="evidence" value="ECO:0007669"/>
    <property type="project" value="UniProtKB-KW"/>
</dbReference>
<comment type="similarity">
    <text evidence="1">Belongs to the fructosamine kinase family.</text>
</comment>
<accession>A0ABU7MIB9</accession>
<dbReference type="InterPro" id="IPR011009">
    <property type="entry name" value="Kinase-like_dom_sf"/>
</dbReference>
<comment type="caution">
    <text evidence="2">The sequence shown here is derived from an EMBL/GenBank/DDBJ whole genome shotgun (WGS) entry which is preliminary data.</text>
</comment>
<gene>
    <name evidence="2" type="ORF">VZC37_21110</name>
</gene>
<evidence type="ECO:0000313" key="3">
    <source>
        <dbReference type="Proteomes" id="UP001347146"/>
    </source>
</evidence>
<dbReference type="PANTHER" id="PTHR12149:SF8">
    <property type="entry name" value="PROTEIN-RIBULOSAMINE 3-KINASE"/>
    <property type="match status" value="1"/>
</dbReference>
<dbReference type="Gene3D" id="1.10.510.10">
    <property type="entry name" value="Transferase(Phosphotransferase) domain 1"/>
    <property type="match status" value="1"/>
</dbReference>
<dbReference type="InterPro" id="IPR016477">
    <property type="entry name" value="Fructo-/Ketosamine-3-kinase"/>
</dbReference>
<proteinExistence type="inferred from homology"/>
<dbReference type="Gene3D" id="3.30.200.20">
    <property type="entry name" value="Phosphorylase Kinase, domain 1"/>
    <property type="match status" value="1"/>
</dbReference>
<evidence type="ECO:0000256" key="1">
    <source>
        <dbReference type="PIRNR" id="PIRNR006221"/>
    </source>
</evidence>
<keyword evidence="1 2" id="KW-0418">Kinase</keyword>
<dbReference type="PIRSF" id="PIRSF006221">
    <property type="entry name" value="Ketosamine-3-kinase"/>
    <property type="match status" value="1"/>
</dbReference>
<dbReference type="Proteomes" id="UP001347146">
    <property type="component" value="Unassembled WGS sequence"/>
</dbReference>
<reference evidence="2 3" key="1">
    <citation type="submission" date="2024-01" db="EMBL/GenBank/DDBJ databases">
        <title>Draft genome sequence of Gordonia sp. LSe1-13.</title>
        <authorList>
            <person name="Suphannarot A."/>
            <person name="Mingma R."/>
        </authorList>
    </citation>
    <scope>NUCLEOTIDE SEQUENCE [LARGE SCALE GENOMIC DNA]</scope>
    <source>
        <strain evidence="2 3">LSe1-13</strain>
    </source>
</reference>
<name>A0ABU7MIB9_9ACTN</name>
<sequence length="256" mass="27478">MAATHTKHRADVDPDFFRAEEAGLRWLRDGGGPVVEVLDVGDDFIELQRLASARPGVDSAREFGMALARMHDSGAARFGSAPDGYDGKQYIGNRRLSSRTHSTWGEFYAAERVEPYLAPAIDAGFLGADDAEFTRRACAVIAAGTFDDGEPPARIHGDLWSGNVLWTPDGVVLIDPAAHGGHRETDLAMLDLFGCPHLDAVIAGYEAQHPLRSGWRQRIPLHQLHPLAVHAAGHGPSYGTALGRAARACVAAAGER</sequence>
<protein>
    <submittedName>
        <fullName evidence="2">Fructosamine kinase family protein</fullName>
    </submittedName>
</protein>
<dbReference type="EMBL" id="JAZDUF010000007">
    <property type="protein sequence ID" value="MEE3852852.1"/>
    <property type="molecule type" value="Genomic_DNA"/>
</dbReference>
<dbReference type="PANTHER" id="PTHR12149">
    <property type="entry name" value="FRUCTOSAMINE 3 KINASE-RELATED PROTEIN"/>
    <property type="match status" value="1"/>
</dbReference>
<dbReference type="RefSeq" id="WP_330435421.1">
    <property type="nucleotide sequence ID" value="NZ_JAZDUF010000007.1"/>
</dbReference>